<feature type="non-terminal residue" evidence="1">
    <location>
        <position position="1"/>
    </location>
</feature>
<dbReference type="EMBL" id="CAJOBB010017396">
    <property type="protein sequence ID" value="CAF4338695.1"/>
    <property type="molecule type" value="Genomic_DNA"/>
</dbReference>
<protein>
    <submittedName>
        <fullName evidence="1">Uncharacterized protein</fullName>
    </submittedName>
</protein>
<feature type="non-terminal residue" evidence="1">
    <location>
        <position position="135"/>
    </location>
</feature>
<reference evidence="1" key="1">
    <citation type="submission" date="2021-02" db="EMBL/GenBank/DDBJ databases">
        <authorList>
            <person name="Nowell W R."/>
        </authorList>
    </citation>
    <scope>NUCLEOTIDE SEQUENCE</scope>
</reference>
<dbReference type="Proteomes" id="UP000663868">
    <property type="component" value="Unassembled WGS sequence"/>
</dbReference>
<comment type="caution">
    <text evidence="1">The sequence shown here is derived from an EMBL/GenBank/DDBJ whole genome shotgun (WGS) entry which is preliminary data.</text>
</comment>
<dbReference type="PANTHER" id="PTHR21437">
    <property type="entry name" value="WIDE AWAKE"/>
    <property type="match status" value="1"/>
</dbReference>
<gene>
    <name evidence="1" type="ORF">KXQ929_LOCUS47587</name>
</gene>
<evidence type="ECO:0000313" key="2">
    <source>
        <dbReference type="Proteomes" id="UP000663868"/>
    </source>
</evidence>
<dbReference type="GO" id="GO:0061172">
    <property type="term" value="P:regulation of establishment of bipolar cell polarity"/>
    <property type="evidence" value="ECO:0007669"/>
    <property type="project" value="TreeGrafter"/>
</dbReference>
<accession>A0A820KDH0</accession>
<dbReference type="GO" id="GO:0000132">
    <property type="term" value="P:establishment of mitotic spindle orientation"/>
    <property type="evidence" value="ECO:0007669"/>
    <property type="project" value="TreeGrafter"/>
</dbReference>
<dbReference type="PANTHER" id="PTHR21437:SF1">
    <property type="entry name" value="WIDE AWAKE"/>
    <property type="match status" value="1"/>
</dbReference>
<dbReference type="GO" id="GO:0005819">
    <property type="term" value="C:spindle"/>
    <property type="evidence" value="ECO:0007669"/>
    <property type="project" value="TreeGrafter"/>
</dbReference>
<proteinExistence type="predicted"/>
<dbReference type="InterPro" id="IPR039269">
    <property type="entry name" value="ANKFN1"/>
</dbReference>
<dbReference type="AlphaFoldDB" id="A0A820KDH0"/>
<name>A0A820KDH0_9BILA</name>
<organism evidence="1 2">
    <name type="scientific">Adineta steineri</name>
    <dbReference type="NCBI Taxonomy" id="433720"/>
    <lineage>
        <taxon>Eukaryota</taxon>
        <taxon>Metazoa</taxon>
        <taxon>Spiralia</taxon>
        <taxon>Gnathifera</taxon>
        <taxon>Rotifera</taxon>
        <taxon>Eurotatoria</taxon>
        <taxon>Bdelloidea</taxon>
        <taxon>Adinetida</taxon>
        <taxon>Adinetidae</taxon>
        <taxon>Adineta</taxon>
    </lineage>
</organism>
<evidence type="ECO:0000313" key="1">
    <source>
        <dbReference type="EMBL" id="CAF4338695.1"/>
    </source>
</evidence>
<sequence length="135" mass="16017">PNETPNIRNRRRSYGNLRKNLRQLFQFYPRLARSMKRGLYLVSVMVNGDRILVTNEDVLPMVEVDENYGHNLLGDFQWFMKLTFVWDDLKNLRPDFERCLSTLEEINNLGRLHHTYIRDNDGNVAFILINDLSSD</sequence>